<evidence type="ECO:0000256" key="9">
    <source>
        <dbReference type="SAM" id="Phobius"/>
    </source>
</evidence>
<comment type="caution">
    <text evidence="10">The sequence shown here is derived from an EMBL/GenBank/DDBJ whole genome shotgun (WGS) entry which is preliminary data.</text>
</comment>
<keyword evidence="5 9" id="KW-0472">Membrane</keyword>
<dbReference type="PANTHER" id="PTHR11616">
    <property type="entry name" value="SODIUM/CHLORIDE DEPENDENT TRANSPORTER"/>
    <property type="match status" value="1"/>
</dbReference>
<dbReference type="GO" id="GO:0016020">
    <property type="term" value="C:membrane"/>
    <property type="evidence" value="ECO:0007669"/>
    <property type="project" value="UniProtKB-SubCell"/>
</dbReference>
<dbReference type="PROSITE" id="PS50267">
    <property type="entry name" value="NA_NEUROTRAN_SYMP_3"/>
    <property type="match status" value="1"/>
</dbReference>
<feature type="binding site" evidence="6">
    <location>
        <position position="456"/>
    </location>
    <ligand>
        <name>Na(+)</name>
        <dbReference type="ChEBI" id="CHEBI:29101"/>
        <label>1</label>
    </ligand>
</feature>
<evidence type="ECO:0000256" key="7">
    <source>
        <dbReference type="PIRSR" id="PIRSR600175-2"/>
    </source>
</evidence>
<feature type="transmembrane region" description="Helical" evidence="9">
    <location>
        <begin position="270"/>
        <end position="287"/>
    </location>
</feature>
<organism evidence="10 11">
    <name type="scientific">Cichlidogyrus casuarinus</name>
    <dbReference type="NCBI Taxonomy" id="1844966"/>
    <lineage>
        <taxon>Eukaryota</taxon>
        <taxon>Metazoa</taxon>
        <taxon>Spiralia</taxon>
        <taxon>Lophotrochozoa</taxon>
        <taxon>Platyhelminthes</taxon>
        <taxon>Monogenea</taxon>
        <taxon>Monopisthocotylea</taxon>
        <taxon>Dactylogyridea</taxon>
        <taxon>Ancyrocephalidae</taxon>
        <taxon>Cichlidogyrus</taxon>
    </lineage>
</organism>
<feature type="transmembrane region" description="Helical" evidence="9">
    <location>
        <begin position="481"/>
        <end position="506"/>
    </location>
</feature>
<feature type="transmembrane region" description="Helical" evidence="9">
    <location>
        <begin position="556"/>
        <end position="577"/>
    </location>
</feature>
<dbReference type="SUPFAM" id="SSF161070">
    <property type="entry name" value="SNF-like"/>
    <property type="match status" value="1"/>
</dbReference>
<proteinExistence type="inferred from homology"/>
<keyword evidence="7" id="KW-1015">Disulfide bond</keyword>
<evidence type="ECO:0000256" key="6">
    <source>
        <dbReference type="PIRSR" id="PIRSR600175-1"/>
    </source>
</evidence>
<dbReference type="Pfam" id="PF00209">
    <property type="entry name" value="SNF"/>
    <property type="match status" value="1"/>
</dbReference>
<keyword evidence="3 8" id="KW-0812">Transmembrane</keyword>
<feature type="transmembrane region" description="Helical" evidence="9">
    <location>
        <begin position="299"/>
        <end position="319"/>
    </location>
</feature>
<gene>
    <name evidence="10" type="primary">SLC6A4</name>
    <name evidence="10" type="ORF">Ciccas_010527</name>
</gene>
<feature type="transmembrane region" description="Helical" evidence="9">
    <location>
        <begin position="597"/>
        <end position="618"/>
    </location>
</feature>
<feature type="binding site" evidence="6">
    <location>
        <position position="110"/>
    </location>
    <ligand>
        <name>Na(+)</name>
        <dbReference type="ChEBI" id="CHEBI:29101"/>
        <label>1</label>
    </ligand>
</feature>
<feature type="transmembrane region" description="Helical" evidence="9">
    <location>
        <begin position="440"/>
        <end position="469"/>
    </location>
</feature>
<feature type="transmembrane region" description="Helical" evidence="9">
    <location>
        <begin position="167"/>
        <end position="197"/>
    </location>
</feature>
<feature type="binding site" evidence="6">
    <location>
        <position position="455"/>
    </location>
    <ligand>
        <name>Na(+)</name>
        <dbReference type="ChEBI" id="CHEBI:29101"/>
        <label>1</label>
    </ligand>
</feature>
<dbReference type="AlphaFoldDB" id="A0ABD2PUF5"/>
<feature type="disulfide bond" evidence="7">
    <location>
        <begin position="209"/>
        <end position="218"/>
    </location>
</feature>
<accession>A0ABD2PUF5</accession>
<evidence type="ECO:0000256" key="4">
    <source>
        <dbReference type="ARBA" id="ARBA00022989"/>
    </source>
</evidence>
<sequence>MVFRKNKKPASTVVTTQFSSPNAITDVIGAEYMSMLHNSDPPQYHTDNKATTIDNGNGKTCLLPIRETEIDTNNETQAANSGTIEVKRETWDTKLDFLLSVIGFAVDLGNIWRFPYICFENGGGAFLIPYLIMYIFGGLPLFYLELALGQFQRAGCITVWRRICPMFWGVGFGICIIGSYTAFYYNTIMAWALYYLYSSFTTTLPWGTCDNPWNSVNCSYALESSANSSRSANLGNRVSSTEEFFFFKLLNINFNMSTNSSSGLQDVGNIQWHISLCLLVIFIIVYFSMWKGVKSSGKAVWVTATVPYLILFILLVQGLTLEGSLEGIKYYLKPDFQALLKTSVWTAAASQIFFSLGPGFGVLLALSSYNNFHNNCYLDAMVTSFINCFTSFLSGFVVFSVLGYMCNKLNKSMEQVAASGPGLVFLVYPEAISTMKFAPFFAIIFMIMLITLGLDSTFAGLEAIMTAILDMWPKLRSRRELIVLALIVYCYLGALATTTSGGYFVLSLLDNFAAPYSIIVIVLCECLALSWFYGVDRFSDDIQMMLGFKPGIFWRICWKFISPLFLFFICLMNFYSLTMEGGEPVKVFSYVLPMDGWIKMIGLGILFSSIVFIPIFMLERFVKAKGSFRERVKQITTPLPRPSRSDHDLVAAGNKELEIKSSYNNKVEESGQ</sequence>
<evidence type="ECO:0000256" key="8">
    <source>
        <dbReference type="RuleBase" id="RU003732"/>
    </source>
</evidence>
<dbReference type="Proteomes" id="UP001626550">
    <property type="component" value="Unassembled WGS sequence"/>
</dbReference>
<evidence type="ECO:0000256" key="1">
    <source>
        <dbReference type="ARBA" id="ARBA00004141"/>
    </source>
</evidence>
<evidence type="ECO:0000313" key="10">
    <source>
        <dbReference type="EMBL" id="KAL3310899.1"/>
    </source>
</evidence>
<comment type="subcellular location">
    <subcellularLocation>
        <location evidence="1">Membrane</location>
        <topology evidence="1">Multi-pass membrane protein</topology>
    </subcellularLocation>
</comment>
<dbReference type="EMBL" id="JBJKFK010002577">
    <property type="protein sequence ID" value="KAL3310899.1"/>
    <property type="molecule type" value="Genomic_DNA"/>
</dbReference>
<dbReference type="NCBIfam" id="NF037979">
    <property type="entry name" value="Na_transp"/>
    <property type="match status" value="1"/>
</dbReference>
<dbReference type="PROSITE" id="PS00754">
    <property type="entry name" value="NA_NEUROTRAN_SYMP_2"/>
    <property type="match status" value="1"/>
</dbReference>
<feature type="transmembrane region" description="Helical" evidence="9">
    <location>
        <begin position="378"/>
        <end position="405"/>
    </location>
</feature>
<comment type="similarity">
    <text evidence="8">Belongs to the sodium:neurotransmitter symporter (SNF) (TC 2.A.22) family.</text>
</comment>
<feature type="binding site" evidence="6">
    <location>
        <position position="452"/>
    </location>
    <ligand>
        <name>Na(+)</name>
        <dbReference type="ChEBI" id="CHEBI:29101"/>
        <label>1</label>
    </ligand>
</feature>
<keyword evidence="2 8" id="KW-0813">Transport</keyword>
<keyword evidence="6" id="KW-0915">Sodium</keyword>
<feature type="transmembrane region" description="Helical" evidence="9">
    <location>
        <begin position="127"/>
        <end position="146"/>
    </location>
</feature>
<dbReference type="PANTHER" id="PTHR11616:SF279">
    <property type="entry name" value="SODIUM-DEPENDENT SEROTONIN TRANSPORTER"/>
    <property type="match status" value="1"/>
</dbReference>
<feature type="binding site" evidence="6">
    <location>
        <position position="105"/>
    </location>
    <ligand>
        <name>Na(+)</name>
        <dbReference type="ChEBI" id="CHEBI:29101"/>
        <label>1</label>
    </ligand>
</feature>
<feature type="binding site" evidence="6">
    <location>
        <position position="355"/>
    </location>
    <ligand>
        <name>Na(+)</name>
        <dbReference type="ChEBI" id="CHEBI:29101"/>
        <label>1</label>
    </ligand>
</feature>
<feature type="non-terminal residue" evidence="10">
    <location>
        <position position="672"/>
    </location>
</feature>
<dbReference type="GO" id="GO:0015293">
    <property type="term" value="F:symporter activity"/>
    <property type="evidence" value="ECO:0007669"/>
    <property type="project" value="UniProtKB-KW"/>
</dbReference>
<feature type="transmembrane region" description="Helical" evidence="9">
    <location>
        <begin position="97"/>
        <end position="115"/>
    </location>
</feature>
<evidence type="ECO:0000256" key="2">
    <source>
        <dbReference type="ARBA" id="ARBA00022448"/>
    </source>
</evidence>
<reference evidence="10 11" key="1">
    <citation type="submission" date="2024-11" db="EMBL/GenBank/DDBJ databases">
        <title>Adaptive evolution of stress response genes in parasites aligns with host niche diversity.</title>
        <authorList>
            <person name="Hahn C."/>
            <person name="Resl P."/>
        </authorList>
    </citation>
    <scope>NUCLEOTIDE SEQUENCE [LARGE SCALE GENOMIC DNA]</scope>
    <source>
        <strain evidence="10">EGGRZ-B1_66</strain>
        <tissue evidence="10">Body</tissue>
    </source>
</reference>
<dbReference type="InterPro" id="IPR037272">
    <property type="entry name" value="SNS_sf"/>
</dbReference>
<dbReference type="InterPro" id="IPR000175">
    <property type="entry name" value="Na/ntran_symport"/>
</dbReference>
<dbReference type="PRINTS" id="PR00176">
    <property type="entry name" value="NANEUSMPORT"/>
</dbReference>
<name>A0ABD2PUF5_9PLAT</name>
<evidence type="ECO:0000256" key="5">
    <source>
        <dbReference type="ARBA" id="ARBA00023136"/>
    </source>
</evidence>
<feature type="transmembrane region" description="Helical" evidence="9">
    <location>
        <begin position="344"/>
        <end position="366"/>
    </location>
</feature>
<feature type="binding site" evidence="6">
    <location>
        <position position="106"/>
    </location>
    <ligand>
        <name>Na(+)</name>
        <dbReference type="ChEBI" id="CHEBI:29101"/>
        <label>1</label>
    </ligand>
</feature>
<keyword evidence="8" id="KW-0769">Symport</keyword>
<evidence type="ECO:0000256" key="3">
    <source>
        <dbReference type="ARBA" id="ARBA00022692"/>
    </source>
</evidence>
<dbReference type="PROSITE" id="PS00610">
    <property type="entry name" value="NA_NEUROTRAN_SYMP_1"/>
    <property type="match status" value="1"/>
</dbReference>
<keyword evidence="4 9" id="KW-1133">Transmembrane helix</keyword>
<protein>
    <recommendedName>
        <fullName evidence="8">Transporter</fullName>
    </recommendedName>
</protein>
<keyword evidence="11" id="KW-1185">Reference proteome</keyword>
<feature type="transmembrane region" description="Helical" evidence="9">
    <location>
        <begin position="512"/>
        <end position="535"/>
    </location>
</feature>
<keyword evidence="6" id="KW-0479">Metal-binding</keyword>
<feature type="binding site" evidence="6">
    <location>
        <position position="387"/>
    </location>
    <ligand>
        <name>Na(+)</name>
        <dbReference type="ChEBI" id="CHEBI:29101"/>
        <label>1</label>
    </ligand>
</feature>
<evidence type="ECO:0000313" key="11">
    <source>
        <dbReference type="Proteomes" id="UP001626550"/>
    </source>
</evidence>
<feature type="binding site" evidence="6">
    <location>
        <position position="103"/>
    </location>
    <ligand>
        <name>Na(+)</name>
        <dbReference type="ChEBI" id="CHEBI:29101"/>
        <label>1</label>
    </ligand>
</feature>